<evidence type="ECO:0000259" key="6">
    <source>
        <dbReference type="PROSITE" id="PS51379"/>
    </source>
</evidence>
<dbReference type="InterPro" id="IPR012206">
    <property type="entry name" value="Fd_FixX"/>
</dbReference>
<dbReference type="AlphaFoldDB" id="A0A932CPH1"/>
<dbReference type="InterPro" id="IPR017896">
    <property type="entry name" value="4Fe4S_Fe-S-bd"/>
</dbReference>
<evidence type="ECO:0000256" key="2">
    <source>
        <dbReference type="ARBA" id="ARBA00022723"/>
    </source>
</evidence>
<accession>A0A932CPH1</accession>
<evidence type="ECO:0000256" key="3">
    <source>
        <dbReference type="ARBA" id="ARBA00022982"/>
    </source>
</evidence>
<dbReference type="GO" id="GO:0005506">
    <property type="term" value="F:iron ion binding"/>
    <property type="evidence" value="ECO:0007669"/>
    <property type="project" value="InterPro"/>
</dbReference>
<comment type="caution">
    <text evidence="7">The sequence shown here is derived from an EMBL/GenBank/DDBJ whole genome shotgun (WGS) entry which is preliminary data.</text>
</comment>
<name>A0A932CPH1_UNCTE</name>
<dbReference type="GO" id="GO:0051536">
    <property type="term" value="F:iron-sulfur cluster binding"/>
    <property type="evidence" value="ECO:0007669"/>
    <property type="project" value="UniProtKB-KW"/>
</dbReference>
<dbReference type="SUPFAM" id="SSF54862">
    <property type="entry name" value="4Fe-4S ferredoxins"/>
    <property type="match status" value="1"/>
</dbReference>
<protein>
    <submittedName>
        <fullName evidence="7">4Fe-4S dicluster domain-containing protein</fullName>
    </submittedName>
</protein>
<evidence type="ECO:0000313" key="7">
    <source>
        <dbReference type="EMBL" id="MBI2876337.1"/>
    </source>
</evidence>
<organism evidence="7 8">
    <name type="scientific">Tectimicrobiota bacterium</name>
    <dbReference type="NCBI Taxonomy" id="2528274"/>
    <lineage>
        <taxon>Bacteria</taxon>
        <taxon>Pseudomonadati</taxon>
        <taxon>Nitrospinota/Tectimicrobiota group</taxon>
        <taxon>Candidatus Tectimicrobiota</taxon>
    </lineage>
</organism>
<evidence type="ECO:0000256" key="1">
    <source>
        <dbReference type="ARBA" id="ARBA00022448"/>
    </source>
</evidence>
<reference evidence="7" key="1">
    <citation type="submission" date="2020-07" db="EMBL/GenBank/DDBJ databases">
        <title>Huge and variable diversity of episymbiotic CPR bacteria and DPANN archaea in groundwater ecosystems.</title>
        <authorList>
            <person name="He C.Y."/>
            <person name="Keren R."/>
            <person name="Whittaker M."/>
            <person name="Farag I.F."/>
            <person name="Doudna J."/>
            <person name="Cate J.H.D."/>
            <person name="Banfield J.F."/>
        </authorList>
    </citation>
    <scope>NUCLEOTIDE SEQUENCE</scope>
    <source>
        <strain evidence="7">NC_groundwater_672_Ag_B-0.1um_62_36</strain>
    </source>
</reference>
<feature type="domain" description="4Fe-4S ferredoxin-type" evidence="6">
    <location>
        <begin position="19"/>
        <end position="50"/>
    </location>
</feature>
<evidence type="ECO:0000256" key="4">
    <source>
        <dbReference type="ARBA" id="ARBA00023004"/>
    </source>
</evidence>
<keyword evidence="2" id="KW-0479">Metal-binding</keyword>
<dbReference type="Proteomes" id="UP000769766">
    <property type="component" value="Unassembled WGS sequence"/>
</dbReference>
<evidence type="ECO:0000313" key="8">
    <source>
        <dbReference type="Proteomes" id="UP000769766"/>
    </source>
</evidence>
<evidence type="ECO:0000256" key="5">
    <source>
        <dbReference type="ARBA" id="ARBA00023014"/>
    </source>
</evidence>
<dbReference type="PANTHER" id="PTHR43082">
    <property type="entry name" value="FERREDOXIN-LIKE"/>
    <property type="match status" value="1"/>
</dbReference>
<keyword evidence="4" id="KW-0408">Iron</keyword>
<keyword evidence="1" id="KW-0813">Transport</keyword>
<sequence length="90" mass="10607">MGIEDKLYLIRFNVDEEQAHIRLKRELCQDCPERACLYACPVENYRWEREELIFSWQGCLECGSCRIACSRGAIDWNYPRGGFGVCFRYG</sequence>
<dbReference type="PROSITE" id="PS51379">
    <property type="entry name" value="4FE4S_FER_2"/>
    <property type="match status" value="1"/>
</dbReference>
<proteinExistence type="predicted"/>
<dbReference type="PIRSF" id="PIRSF036548">
    <property type="entry name" value="Fdx_FixX"/>
    <property type="match status" value="1"/>
</dbReference>
<dbReference type="EMBL" id="JACPRF010000172">
    <property type="protein sequence ID" value="MBI2876337.1"/>
    <property type="molecule type" value="Genomic_DNA"/>
</dbReference>
<keyword evidence="5" id="KW-0411">Iron-sulfur</keyword>
<dbReference type="PANTHER" id="PTHR43082:SF3">
    <property type="entry name" value="FERREDOXIN-LIKE PROTEIN YDIT"/>
    <property type="match status" value="1"/>
</dbReference>
<gene>
    <name evidence="7" type="ORF">HYY20_05595</name>
</gene>
<dbReference type="Gene3D" id="3.30.70.20">
    <property type="match status" value="1"/>
</dbReference>
<keyword evidence="3" id="KW-0249">Electron transport</keyword>